<dbReference type="AlphaFoldDB" id="A0A8H6RI92"/>
<feature type="coiled-coil region" evidence="1">
    <location>
        <begin position="287"/>
        <end position="314"/>
    </location>
</feature>
<protein>
    <submittedName>
        <fullName evidence="3">Uncharacterized protein</fullName>
    </submittedName>
</protein>
<proteinExistence type="predicted"/>
<keyword evidence="4" id="KW-1185">Reference proteome</keyword>
<comment type="caution">
    <text evidence="3">The sequence shown here is derived from an EMBL/GenBank/DDBJ whole genome shotgun (WGS) entry which is preliminary data.</text>
</comment>
<reference evidence="3" key="1">
    <citation type="submission" date="2020-04" db="EMBL/GenBank/DDBJ databases">
        <title>Draft genome resource of the tomato pathogen Pseudocercospora fuligena.</title>
        <authorList>
            <person name="Zaccaron A."/>
        </authorList>
    </citation>
    <scope>NUCLEOTIDE SEQUENCE</scope>
    <source>
        <strain evidence="3">PF001</strain>
    </source>
</reference>
<gene>
    <name evidence="3" type="ORF">HII31_07063</name>
</gene>
<accession>A0A8H6RI92</accession>
<evidence type="ECO:0000256" key="1">
    <source>
        <dbReference type="SAM" id="Coils"/>
    </source>
</evidence>
<feature type="compositionally biased region" description="Polar residues" evidence="2">
    <location>
        <begin position="234"/>
        <end position="247"/>
    </location>
</feature>
<evidence type="ECO:0000313" key="4">
    <source>
        <dbReference type="Proteomes" id="UP000660729"/>
    </source>
</evidence>
<dbReference type="Proteomes" id="UP000660729">
    <property type="component" value="Unassembled WGS sequence"/>
</dbReference>
<evidence type="ECO:0000256" key="2">
    <source>
        <dbReference type="SAM" id="MobiDB-lite"/>
    </source>
</evidence>
<feature type="compositionally biased region" description="Acidic residues" evidence="2">
    <location>
        <begin position="193"/>
        <end position="210"/>
    </location>
</feature>
<keyword evidence="1" id="KW-0175">Coiled coil</keyword>
<evidence type="ECO:0000313" key="3">
    <source>
        <dbReference type="EMBL" id="KAF7191561.1"/>
    </source>
</evidence>
<organism evidence="3 4">
    <name type="scientific">Pseudocercospora fuligena</name>
    <dbReference type="NCBI Taxonomy" id="685502"/>
    <lineage>
        <taxon>Eukaryota</taxon>
        <taxon>Fungi</taxon>
        <taxon>Dikarya</taxon>
        <taxon>Ascomycota</taxon>
        <taxon>Pezizomycotina</taxon>
        <taxon>Dothideomycetes</taxon>
        <taxon>Dothideomycetidae</taxon>
        <taxon>Mycosphaerellales</taxon>
        <taxon>Mycosphaerellaceae</taxon>
        <taxon>Pseudocercospora</taxon>
    </lineage>
</organism>
<name>A0A8H6RI92_9PEZI</name>
<sequence>MPMQTPHPRKMARRDASNPLTIPLPIWRKARQKHTYFKFTPYEALGDERSKAERDQIIDSIRDLSGQHDPIACIPRTVRDDAKGNRAKDCSASFLRFIENCVVESRHRLELSDRKERNSILPRPTPINDVEKRAANTSSEHQLGVPTPWPTYEAKFEDEVRESSGRKRSAARSAKARLAAYGSYNSSNKQIDTDDDYTEGDEDDNDDDEIEVKPRSRTSSVAEHNPNPEPSMPTTPNTSCATPQPTLFISPPPTTTTPSVCFSDVDRGQASQLYDADSRKRKRMLDIEDMELELKQIRLRKELKEARLAEERELEEEMGGQ</sequence>
<dbReference type="OrthoDB" id="3649860at2759"/>
<dbReference type="EMBL" id="JABCIY010000157">
    <property type="protein sequence ID" value="KAF7191561.1"/>
    <property type="molecule type" value="Genomic_DNA"/>
</dbReference>
<feature type="region of interest" description="Disordered" evidence="2">
    <location>
        <begin position="185"/>
        <end position="263"/>
    </location>
</feature>